<name>A0ABY3K6N3_9SPIR</name>
<proteinExistence type="predicted"/>
<accession>A0ABY3K6N3</accession>
<comment type="caution">
    <text evidence="1">The sequence shown here is derived from an EMBL/GenBank/DDBJ whole genome shotgun (WGS) entry which is preliminary data.</text>
</comment>
<dbReference type="Proteomes" id="UP000322659">
    <property type="component" value="Unassembled WGS sequence"/>
</dbReference>
<evidence type="ECO:0000313" key="2">
    <source>
        <dbReference type="Proteomes" id="UP000322659"/>
    </source>
</evidence>
<reference evidence="1 2" key="1">
    <citation type="journal article" date="1992" name="Lakartidningen">
        <title>[Penicillin V and not amoxicillin is the first choice preparation in acute otitis].</title>
        <authorList>
            <person name="Kamme C."/>
            <person name="Lundgren K."/>
            <person name="Prellner K."/>
        </authorList>
    </citation>
    <scope>NUCLEOTIDE SEQUENCE [LARGE SCALE GENOMIC DNA]</scope>
    <source>
        <strain evidence="1 2">PC5099IV</strain>
    </source>
</reference>
<dbReference type="RefSeq" id="WP_147748662.1">
    <property type="nucleotide sequence ID" value="NZ_SAXZ01000014.1"/>
</dbReference>
<keyword evidence="2" id="KW-1185">Reference proteome</keyword>
<protein>
    <submittedName>
        <fullName evidence="1">Uncharacterized protein</fullName>
    </submittedName>
</protein>
<organism evidence="1 2">
    <name type="scientific">Brachyspira aalborgi</name>
    <dbReference type="NCBI Taxonomy" id="29522"/>
    <lineage>
        <taxon>Bacteria</taxon>
        <taxon>Pseudomonadati</taxon>
        <taxon>Spirochaetota</taxon>
        <taxon>Spirochaetia</taxon>
        <taxon>Brachyspirales</taxon>
        <taxon>Brachyspiraceae</taxon>
        <taxon>Brachyspira</taxon>
    </lineage>
</organism>
<sequence length="159" mass="18697">MPTKKKNVKKDRVITYDKSGIKIIDKFFDVNQELPSAEMLGEIIKYRYIQKNIDTQINNYTGIIEQIDKQQTEILKNFTNTSISEFNELERQKENYIEKIGSIYKDTLESVYNILNWLLGNEAVDYIKNKSIPMNSVYEVLYEALKRNSYISDKMNDAT</sequence>
<gene>
    <name evidence="1" type="ORF">EPJ71_10460</name>
</gene>
<dbReference type="EMBL" id="SAXZ01000014">
    <property type="protein sequence ID" value="TXJ31147.1"/>
    <property type="molecule type" value="Genomic_DNA"/>
</dbReference>
<evidence type="ECO:0000313" key="1">
    <source>
        <dbReference type="EMBL" id="TXJ31147.1"/>
    </source>
</evidence>